<dbReference type="AlphaFoldDB" id="A0A2G9HA01"/>
<comment type="caution">
    <text evidence="2">The sequence shown here is derived from an EMBL/GenBank/DDBJ whole genome shotgun (WGS) entry which is preliminary data.</text>
</comment>
<dbReference type="Proteomes" id="UP000231279">
    <property type="component" value="Unassembled WGS sequence"/>
</dbReference>
<reference evidence="3" key="1">
    <citation type="journal article" date="2018" name="Gigascience">
        <title>Genome assembly of the Pink Ipe (Handroanthus impetiginosus, Bignoniaceae), a highly valued, ecologically keystone Neotropical timber forest tree.</title>
        <authorList>
            <person name="Silva-Junior O.B."/>
            <person name="Grattapaglia D."/>
            <person name="Novaes E."/>
            <person name="Collevatti R.G."/>
        </authorList>
    </citation>
    <scope>NUCLEOTIDE SEQUENCE [LARGE SCALE GENOMIC DNA]</scope>
    <source>
        <strain evidence="3">cv. UFG-1</strain>
    </source>
</reference>
<dbReference type="EMBL" id="NKXS01002307">
    <property type="protein sequence ID" value="PIN14346.1"/>
    <property type="molecule type" value="Genomic_DNA"/>
</dbReference>
<proteinExistence type="predicted"/>
<organism evidence="2 3">
    <name type="scientific">Handroanthus impetiginosus</name>
    <dbReference type="NCBI Taxonomy" id="429701"/>
    <lineage>
        <taxon>Eukaryota</taxon>
        <taxon>Viridiplantae</taxon>
        <taxon>Streptophyta</taxon>
        <taxon>Embryophyta</taxon>
        <taxon>Tracheophyta</taxon>
        <taxon>Spermatophyta</taxon>
        <taxon>Magnoliopsida</taxon>
        <taxon>eudicotyledons</taxon>
        <taxon>Gunneridae</taxon>
        <taxon>Pentapetalae</taxon>
        <taxon>asterids</taxon>
        <taxon>lamiids</taxon>
        <taxon>Lamiales</taxon>
        <taxon>Bignoniaceae</taxon>
        <taxon>Crescentiina</taxon>
        <taxon>Tabebuia alliance</taxon>
        <taxon>Handroanthus</taxon>
    </lineage>
</organism>
<keyword evidence="1" id="KW-0812">Transmembrane</keyword>
<feature type="transmembrane region" description="Helical" evidence="1">
    <location>
        <begin position="216"/>
        <end position="237"/>
    </location>
</feature>
<dbReference type="PANTHER" id="PTHR31513">
    <property type="entry name" value="EPHRIN TYPE-B RECEPTOR"/>
    <property type="match status" value="1"/>
</dbReference>
<name>A0A2G9HA01_9LAMI</name>
<keyword evidence="1" id="KW-0472">Membrane</keyword>
<accession>A0A2G9HA01</accession>
<keyword evidence="3" id="KW-1185">Reference proteome</keyword>
<evidence type="ECO:0000256" key="1">
    <source>
        <dbReference type="SAM" id="Phobius"/>
    </source>
</evidence>
<dbReference type="OrthoDB" id="122018at2759"/>
<dbReference type="STRING" id="429701.A0A2G9HA01"/>
<feature type="transmembrane region" description="Helical" evidence="1">
    <location>
        <begin position="244"/>
        <end position="264"/>
    </location>
</feature>
<sequence>MLAYVDFFLGGDEKRDDLPPHLHQRFPMSLAFGGDGSYMVPFSLHNDNILTNLMSQSVPPTIWYRLVAGLNAQLRLVRRGHLRTTFDPVICWLETHANKTLRAYGMRVHLTRFQPSATGYYQFGLVVRAVEDESTQSSSPGLHGPSSAEKQSSSGLSLWKKALYLVRISEHVTIQKKITGEILHAQSLQQLQERLTLSYPFYYIIRNIRPICHQDLVGLIISILLLGDFSLVLLLLLQLYSISLLDVFLVLCVPPLGILFPFPAGINALFSHGPRRSAGLARVYALWNITSVINVVVAFICGLIHFKTQSSSNKKHANFQNWNFSREESGWWMLPCGLMLCKIVQARLIDYHVANLEIQDNTLYTTDPDLFWHSSRA</sequence>
<gene>
    <name evidence="2" type="ORF">CDL12_13027</name>
</gene>
<keyword evidence="1" id="KW-1133">Transmembrane helix</keyword>
<feature type="transmembrane region" description="Helical" evidence="1">
    <location>
        <begin position="284"/>
        <end position="306"/>
    </location>
</feature>
<protein>
    <submittedName>
        <fullName evidence="2">Uncharacterized protein</fullName>
    </submittedName>
</protein>
<evidence type="ECO:0000313" key="2">
    <source>
        <dbReference type="EMBL" id="PIN14346.1"/>
    </source>
</evidence>
<evidence type="ECO:0000313" key="3">
    <source>
        <dbReference type="Proteomes" id="UP000231279"/>
    </source>
</evidence>
<dbReference type="PANTHER" id="PTHR31513:SF10">
    <property type="entry name" value="TYROSINE-PROTEIN KINASE EPHRIN TYPE A_B RECEPTOR-LIKE DOMAIN-CONTAINING PROTEIN"/>
    <property type="match status" value="1"/>
</dbReference>